<protein>
    <submittedName>
        <fullName evidence="1">Uncharacterized protein</fullName>
    </submittedName>
</protein>
<accession>A0AAP2ZA93</accession>
<keyword evidence="2" id="KW-1185">Reference proteome</keyword>
<dbReference type="AlphaFoldDB" id="A0AAP2ZA93"/>
<name>A0AAP2ZA93_9EURY</name>
<gene>
    <name evidence="1" type="ORF">OB919_16535</name>
</gene>
<dbReference type="EMBL" id="JAOPJZ010000018">
    <property type="protein sequence ID" value="MCU4753572.1"/>
    <property type="molecule type" value="Genomic_DNA"/>
</dbReference>
<dbReference type="RefSeq" id="WP_342809883.1">
    <property type="nucleotide sequence ID" value="NZ_JAOPJZ010000018.1"/>
</dbReference>
<dbReference type="Proteomes" id="UP001321047">
    <property type="component" value="Unassembled WGS sequence"/>
</dbReference>
<organism evidence="1 2">
    <name type="scientific">Natronosalvus hydrolyticus</name>
    <dbReference type="NCBI Taxonomy" id="2979988"/>
    <lineage>
        <taxon>Archaea</taxon>
        <taxon>Methanobacteriati</taxon>
        <taxon>Methanobacteriota</taxon>
        <taxon>Stenosarchaea group</taxon>
        <taxon>Halobacteria</taxon>
        <taxon>Halobacteriales</taxon>
        <taxon>Natrialbaceae</taxon>
        <taxon>Natronosalvus</taxon>
    </lineage>
</organism>
<sequence length="127" mass="14293">MTLDHRPIPQEALPPGWGPVDVRDDRLVYRQRQPPLELIAERDIPDRAHPSLGIGRCWELQCRHRIGELSITEQIGHVPTKRGAIDGLLKCMHTLTDRLEATHGPIELQSALEDISLSNAVPDCSRE</sequence>
<reference evidence="1 2" key="1">
    <citation type="submission" date="2022-09" db="EMBL/GenBank/DDBJ databases">
        <title>Enrichment on poylsaccharides allowed isolation of novel metabolic and taxonomic groups of Haloarchaea.</title>
        <authorList>
            <person name="Sorokin D.Y."/>
            <person name="Elcheninov A.G."/>
            <person name="Khizhniak T.V."/>
            <person name="Kolganova T.V."/>
            <person name="Kublanov I.V."/>
        </authorList>
    </citation>
    <scope>NUCLEOTIDE SEQUENCE [LARGE SCALE GENOMIC DNA]</scope>
    <source>
        <strain evidence="1 2">AArc-curdl1</strain>
    </source>
</reference>
<evidence type="ECO:0000313" key="2">
    <source>
        <dbReference type="Proteomes" id="UP001321047"/>
    </source>
</evidence>
<proteinExistence type="predicted"/>
<comment type="caution">
    <text evidence="1">The sequence shown here is derived from an EMBL/GenBank/DDBJ whole genome shotgun (WGS) entry which is preliminary data.</text>
</comment>
<evidence type="ECO:0000313" key="1">
    <source>
        <dbReference type="EMBL" id="MCU4753572.1"/>
    </source>
</evidence>